<feature type="region of interest" description="Disordered" evidence="1">
    <location>
        <begin position="267"/>
        <end position="290"/>
    </location>
</feature>
<feature type="transmembrane region" description="Helical" evidence="2">
    <location>
        <begin position="1315"/>
        <end position="1333"/>
    </location>
</feature>
<organism evidence="3 4">
    <name type="scientific">Edaphochlamys debaryana</name>
    <dbReference type="NCBI Taxonomy" id="47281"/>
    <lineage>
        <taxon>Eukaryota</taxon>
        <taxon>Viridiplantae</taxon>
        <taxon>Chlorophyta</taxon>
        <taxon>core chlorophytes</taxon>
        <taxon>Chlorophyceae</taxon>
        <taxon>CS clade</taxon>
        <taxon>Chlamydomonadales</taxon>
        <taxon>Chlamydomonadales incertae sedis</taxon>
        <taxon>Edaphochlamys</taxon>
    </lineage>
</organism>
<proteinExistence type="predicted"/>
<reference evidence="3" key="1">
    <citation type="journal article" date="2020" name="bioRxiv">
        <title>Comparative genomics of Chlamydomonas.</title>
        <authorList>
            <person name="Craig R.J."/>
            <person name="Hasan A.R."/>
            <person name="Ness R.W."/>
            <person name="Keightley P.D."/>
        </authorList>
    </citation>
    <scope>NUCLEOTIDE SEQUENCE</scope>
    <source>
        <strain evidence="3">CCAP 11/70</strain>
    </source>
</reference>
<feature type="region of interest" description="Disordered" evidence="1">
    <location>
        <begin position="936"/>
        <end position="968"/>
    </location>
</feature>
<evidence type="ECO:0000256" key="1">
    <source>
        <dbReference type="SAM" id="MobiDB-lite"/>
    </source>
</evidence>
<name>A0A836BX02_9CHLO</name>
<dbReference type="InterPro" id="IPR006311">
    <property type="entry name" value="TAT_signal"/>
</dbReference>
<feature type="region of interest" description="Disordered" evidence="1">
    <location>
        <begin position="1183"/>
        <end position="1229"/>
    </location>
</feature>
<dbReference type="PROSITE" id="PS51318">
    <property type="entry name" value="TAT"/>
    <property type="match status" value="1"/>
</dbReference>
<feature type="transmembrane region" description="Helical" evidence="2">
    <location>
        <begin position="1363"/>
        <end position="1382"/>
    </location>
</feature>
<dbReference type="OrthoDB" id="552747at2759"/>
<feature type="compositionally biased region" description="Gly residues" evidence="1">
    <location>
        <begin position="1195"/>
        <end position="1208"/>
    </location>
</feature>
<sequence>MRQAWREASRRRAAAVAAAAAAAAASSAGSAAQADDTASGDGPRKPRLRLMLWAVASRLVLARRWLLLVLGLELVLAKGAYLLVATQHLQPWQAAVAILVASAATLLPDAALMTAAAEAEDERRREAAAALEAAVAAAAGPCGSLATTGEDTFVGRSTRCGSCTAPIGSSSRSSLELGPVPVPIACCVGGGSGGLAAAVDNASPSCTLDLDSEPYTCCSTTHTGWACHPAVVAAPIAALAAGPLAAAVPAAAQAFAGHGALADGDADGFLEVPSRDSPSSAPAAAPPPAATAAATAAASAADVKTKPAGTARTGAAAAAPAAMLTTVPAATRATPVAALATAPAPRFGPAAATYAPAAAVTTGPNVPAATRLPPAASTQVLPDVCAAATPLSVIPTTPPAPITTVNCASPAITGAAAPRPAATVISSRRLPVRSLLVRRTPAAAAVTGSATAAAGPIGAAIASAASAADALLLRGAAYRPVTRARLVSVKVHAHPGSFLDYAPSAADRIQAYLAANPLAAAAAASGTGGAADGGAEPAAVCVKTLAVPGCVQILSWAHWLPEDGFGDGDGAWHGGDGGSGDLAGALVRQLPGGGDLAAVDVDTDGAVVSYRRDAAAAAGDESLVPMAGAAAAGAVEAWIHWVRPPFLAAGIGAAGVVSLDVCLGIQPAAGRAAGAAASSTTVVRILLVATVGGGSGPDGDADTDPYAGGGHVVLDEHLTVECGAASVVRLELPAAAVAEPGVFRLVVSAPARFAAVDGGSGGGGSSQLILASATLLCLPPDVAAELCALADGAAADGGDDVDVSDDVMYHVYDNDDGIRQFWERLAAPLTADIAFLAECAAAATTTHAAAVTAPPAGPVPAAAGTAAAAAARSAAPMFVAAAPSWAAGRAALVGLVAVEDSLRAALEPLGAPTTIAYVSRLSRAAAAAVVGPGFAPLPGQRGSPPPPQPLRLRLPPRDAPSPIFGPTAAAASSPYAPYRSLYASPAAGDDVVTPLRRSLDLPSPMAAAVAGGVAIGVGGVASGGAGGRGASNESLRSVLRPLTPGPPSRQHRPAGRSQSDRVSTGSGRHLGSTAASGGGSTATGDWTDAEADIPDGGDKDTLPPPLSGADAAPPSPLAPPPPPAPSAAELALLKKTDGDGDSRMLTAAQYAASILSSRRRLLMSPLTGFKFVPATVTDPSAKPAAALKISPPSSPGGGEGGGGGGSSSGGSQSRLPGGGRRRQAGAGADGTTLERQYELYCNRLYTGPDQAAFLLLLIMFGVVTWRKLLLPTAWAYNLTCLWLVASTLMAPYVVQAAAGWRRSDVYLRNRERLMLGCQVLNGIIYGVFAARLMPMPSEMTFHWNHSHVLQRGLVRPVRRPVRFATHALMLALEVLTVTPAFLSFSGWKRTMATTAVTYTLSAAVGYGMDLAMRRVFLLSLARAGGGGGGGGGASALGRTGGGSGAVVAGGGGSTQRC</sequence>
<dbReference type="EMBL" id="JAEHOE010000060">
    <property type="protein sequence ID" value="KAG2490659.1"/>
    <property type="molecule type" value="Genomic_DNA"/>
</dbReference>
<evidence type="ECO:0000256" key="2">
    <source>
        <dbReference type="SAM" id="Phobius"/>
    </source>
</evidence>
<feature type="compositionally biased region" description="Polar residues" evidence="1">
    <location>
        <begin position="1056"/>
        <end position="1066"/>
    </location>
</feature>
<feature type="region of interest" description="Disordered" evidence="1">
    <location>
        <begin position="1023"/>
        <end position="1127"/>
    </location>
</feature>
<dbReference type="Proteomes" id="UP000612055">
    <property type="component" value="Unassembled WGS sequence"/>
</dbReference>
<feature type="transmembrane region" description="Helical" evidence="2">
    <location>
        <begin position="96"/>
        <end position="117"/>
    </location>
</feature>
<protein>
    <submittedName>
        <fullName evidence="3">Uncharacterized protein</fullName>
    </submittedName>
</protein>
<feature type="compositionally biased region" description="Pro residues" evidence="1">
    <location>
        <begin position="1113"/>
        <end position="1125"/>
    </location>
</feature>
<comment type="caution">
    <text evidence="3">The sequence shown here is derived from an EMBL/GenBank/DDBJ whole genome shotgun (WGS) entry which is preliminary data.</text>
</comment>
<feature type="transmembrane region" description="Helical" evidence="2">
    <location>
        <begin position="1005"/>
        <end position="1026"/>
    </location>
</feature>
<keyword evidence="2" id="KW-0812">Transmembrane</keyword>
<feature type="transmembrane region" description="Helical" evidence="2">
    <location>
        <begin position="65"/>
        <end position="84"/>
    </location>
</feature>
<keyword evidence="2" id="KW-1133">Transmembrane helix</keyword>
<evidence type="ECO:0000313" key="3">
    <source>
        <dbReference type="EMBL" id="KAG2490659.1"/>
    </source>
</evidence>
<keyword evidence="2" id="KW-0472">Membrane</keyword>
<gene>
    <name evidence="3" type="ORF">HYH03_011047</name>
</gene>
<accession>A0A836BX02</accession>
<feature type="transmembrane region" description="Helical" evidence="2">
    <location>
        <begin position="1274"/>
        <end position="1294"/>
    </location>
</feature>
<keyword evidence="4" id="KW-1185">Reference proteome</keyword>
<feature type="transmembrane region" description="Helical" evidence="2">
    <location>
        <begin position="1251"/>
        <end position="1268"/>
    </location>
</feature>
<evidence type="ECO:0000313" key="4">
    <source>
        <dbReference type="Proteomes" id="UP000612055"/>
    </source>
</evidence>